<dbReference type="PANTHER" id="PTHR31642">
    <property type="entry name" value="TRICHOTHECENE 3-O-ACETYLTRANSFERASE"/>
    <property type="match status" value="1"/>
</dbReference>
<dbReference type="InterPro" id="IPR023213">
    <property type="entry name" value="CAT-like_dom_sf"/>
</dbReference>
<dbReference type="EMBL" id="JARBHA010000012">
    <property type="protein sequence ID" value="KAJ9686901.1"/>
    <property type="molecule type" value="Genomic_DNA"/>
</dbReference>
<dbReference type="GO" id="GO:0016747">
    <property type="term" value="F:acyltransferase activity, transferring groups other than amino-acyl groups"/>
    <property type="evidence" value="ECO:0007669"/>
    <property type="project" value="UniProtKB-ARBA"/>
</dbReference>
<dbReference type="FunFam" id="3.30.559.10:FF:000015">
    <property type="entry name" value="Spermidine hydroxycinnamoyl transferase"/>
    <property type="match status" value="1"/>
</dbReference>
<sequence length="461" mass="51476">MNLPRNRRKASFILQKDSKATDQRPAPMDGIYKNGKVFSVKKSQPILVQSEGVTHDEEFYFLSNLDQNIAVIIQTVYCFKQDGMNSSKNVANVIKQALAKVLVHFYPLAGKLTISPDGKLIVECSNDGVPFVEAVADCSIDVLGDITIPDPATLGELVHTVPGAKNILEMPLLTAQVTRFECGGFVLGMTINHCMTDGISAMEFVNSWAETARGISLSVPPFVDRSILRSRQPPKINYDHKEFMEIKDKSNMERLYQEEQMVYKSFHFDQEKLGRLKKLAMQDEVIKSCTSFTVLTALVWRARSKALKMRSHQETKLLFAVDGRSKFNPPLPKGYFGNGIVLTCCLCKVGELIEKPFSYAVSLVQDAIKMVNEDFIRSTIDYFEVTRARPSLTATLLITSWTRLSFDTTNFGWGDPTQAGCVTLPEKEVALFLSKGKEKGTTLLLGLPLTAMKTFQELILA</sequence>
<dbReference type="Pfam" id="PF02458">
    <property type="entry name" value="Transferase"/>
    <property type="match status" value="1"/>
</dbReference>
<keyword evidence="2" id="KW-0808">Transferase</keyword>
<name>A0AA38ZDA2_VITRO</name>
<evidence type="ECO:0000313" key="5">
    <source>
        <dbReference type="Proteomes" id="UP001168098"/>
    </source>
</evidence>
<evidence type="ECO:0008006" key="6">
    <source>
        <dbReference type="Google" id="ProtNLM"/>
    </source>
</evidence>
<keyword evidence="5" id="KW-1185">Reference proteome</keyword>
<dbReference type="InterPro" id="IPR050317">
    <property type="entry name" value="Plant_Fungal_Acyltransferase"/>
</dbReference>
<keyword evidence="3" id="KW-0012">Acyltransferase</keyword>
<protein>
    <recommendedName>
        <fullName evidence="6">Omega-hydroxypalmitate O-feruloyl transferase</fullName>
    </recommendedName>
</protein>
<accession>A0AA38ZDA2</accession>
<evidence type="ECO:0000313" key="4">
    <source>
        <dbReference type="EMBL" id="KAJ9686901.1"/>
    </source>
</evidence>
<gene>
    <name evidence="4" type="ORF">PVL29_015666</name>
</gene>
<comment type="similarity">
    <text evidence="1">Belongs to the plant acyltransferase family.</text>
</comment>
<dbReference type="Proteomes" id="UP001168098">
    <property type="component" value="Unassembled WGS sequence"/>
</dbReference>
<evidence type="ECO:0000256" key="3">
    <source>
        <dbReference type="ARBA" id="ARBA00023315"/>
    </source>
</evidence>
<proteinExistence type="inferred from homology"/>
<dbReference type="PANTHER" id="PTHR31642:SF318">
    <property type="entry name" value="OMEGA-HYDROXYPALMITATE O-FERULOYL TRANSFERASE"/>
    <property type="match status" value="1"/>
</dbReference>
<evidence type="ECO:0000256" key="2">
    <source>
        <dbReference type="ARBA" id="ARBA00022679"/>
    </source>
</evidence>
<comment type="caution">
    <text evidence="4">The sequence shown here is derived from an EMBL/GenBank/DDBJ whole genome shotgun (WGS) entry which is preliminary data.</text>
</comment>
<dbReference type="Gene3D" id="3.30.559.10">
    <property type="entry name" value="Chloramphenicol acetyltransferase-like domain"/>
    <property type="match status" value="2"/>
</dbReference>
<evidence type="ECO:0000256" key="1">
    <source>
        <dbReference type="ARBA" id="ARBA00009861"/>
    </source>
</evidence>
<organism evidence="4 5">
    <name type="scientific">Vitis rotundifolia</name>
    <name type="common">Muscadine grape</name>
    <dbReference type="NCBI Taxonomy" id="103349"/>
    <lineage>
        <taxon>Eukaryota</taxon>
        <taxon>Viridiplantae</taxon>
        <taxon>Streptophyta</taxon>
        <taxon>Embryophyta</taxon>
        <taxon>Tracheophyta</taxon>
        <taxon>Spermatophyta</taxon>
        <taxon>Magnoliopsida</taxon>
        <taxon>eudicotyledons</taxon>
        <taxon>Gunneridae</taxon>
        <taxon>Pentapetalae</taxon>
        <taxon>rosids</taxon>
        <taxon>Vitales</taxon>
        <taxon>Vitaceae</taxon>
        <taxon>Viteae</taxon>
        <taxon>Vitis</taxon>
    </lineage>
</organism>
<reference evidence="4 5" key="1">
    <citation type="journal article" date="2023" name="BMC Biotechnol.">
        <title>Vitis rotundifolia cv Carlos genome sequencing.</title>
        <authorList>
            <person name="Huff M."/>
            <person name="Hulse-Kemp A."/>
            <person name="Scheffler B."/>
            <person name="Youngblood R."/>
            <person name="Simpson S."/>
            <person name="Babiker E."/>
            <person name="Staton M."/>
        </authorList>
    </citation>
    <scope>NUCLEOTIDE SEQUENCE [LARGE SCALE GENOMIC DNA]</scope>
    <source>
        <tissue evidence="4">Leaf</tissue>
    </source>
</reference>
<dbReference type="AlphaFoldDB" id="A0AA38ZDA2"/>